<accession>A0A8C5PWB7</accession>
<dbReference type="InterPro" id="IPR012966">
    <property type="entry name" value="AHD"/>
</dbReference>
<dbReference type="InterPro" id="IPR051364">
    <property type="entry name" value="Cytokinesis/Rho-signaling"/>
</dbReference>
<dbReference type="GO" id="GO:0000915">
    <property type="term" value="P:actomyosin contractile ring assembly"/>
    <property type="evidence" value="ECO:0007669"/>
    <property type="project" value="TreeGrafter"/>
</dbReference>
<dbReference type="Proteomes" id="UP000694569">
    <property type="component" value="Unplaced"/>
</dbReference>
<dbReference type="GO" id="GO:0007165">
    <property type="term" value="P:signal transduction"/>
    <property type="evidence" value="ECO:0007669"/>
    <property type="project" value="InterPro"/>
</dbReference>
<gene>
    <name evidence="4" type="primary">RTKN</name>
</gene>
<dbReference type="OrthoDB" id="5817051at2759"/>
<feature type="domain" description="REM-1" evidence="3">
    <location>
        <begin position="29"/>
        <end position="104"/>
    </location>
</feature>
<organism evidence="4 5">
    <name type="scientific">Leptobrachium leishanense</name>
    <name type="common">Leishan spiny toad</name>
    <dbReference type="NCBI Taxonomy" id="445787"/>
    <lineage>
        <taxon>Eukaryota</taxon>
        <taxon>Metazoa</taxon>
        <taxon>Chordata</taxon>
        <taxon>Craniata</taxon>
        <taxon>Vertebrata</taxon>
        <taxon>Euteleostomi</taxon>
        <taxon>Amphibia</taxon>
        <taxon>Batrachia</taxon>
        <taxon>Anura</taxon>
        <taxon>Pelobatoidea</taxon>
        <taxon>Megophryidae</taxon>
        <taxon>Leptobrachium</taxon>
    </lineage>
</organism>
<dbReference type="GO" id="GO:0005095">
    <property type="term" value="F:GTPase inhibitor activity"/>
    <property type="evidence" value="ECO:0007669"/>
    <property type="project" value="TreeGrafter"/>
</dbReference>
<keyword evidence="5" id="KW-1185">Reference proteome</keyword>
<dbReference type="PROSITE" id="PS51860">
    <property type="entry name" value="REM_1"/>
    <property type="match status" value="1"/>
</dbReference>
<proteinExistence type="predicted"/>
<feature type="region of interest" description="Disordered" evidence="2">
    <location>
        <begin position="591"/>
        <end position="626"/>
    </location>
</feature>
<sequence>MVSAQDKGRHREPPDKWLEMEDKLWILQDMNMLYIRQIAQSLQDTDIQKRIDHEVRMREGAVKLLGACTQKEQALEAAKNLLVCNSRIMTYMSELQHRKEEQVLQRSARRPSDGESIDERLPCKGKLSISDLRIPLMWKDSEYFKNKGELHRCAVFCALQLRGEVFDTEMVFVDRTSTDICFENAIVFADVDPSFKLQLQLYSCAVDEDFSLSGTPRKLATKLSSSLGRSSGRRIRAALDDSNVGGSPVLLPPPNVAGPKFQLLANTELTLPNVQDGFRTHDLTINSSDESSCWLPLYGSVCCRLTAQPDCMSKDMMSGVLDLQVREPQSLQHMFCVLRGCRMLCYRQPGERSPAAEPELTISVSKVRTACGVQTSALPTGSGPQGRGALQHHPQGLGHRVAELCSTTHRVWATGSRSSEAPPTGCGRQDLGALQHRPQGLSHRVAELCSTAHRVWATGSRSFAAPPTWSGPQGGGALQHHSQGLGHRVAELCSTTHRVWATGSWSSAAPPTGSGRQGLGALQHHPQGLGHRVAELCSTTHRVWATGSRSSAAPHTGSGPQGRGALQHHPQGLGHRVAELCSTTHRVWATGSRSSAAPHTGSGPQGCGVLEPAHPQYLEGPVNRLR</sequence>
<evidence type="ECO:0000256" key="2">
    <source>
        <dbReference type="SAM" id="MobiDB-lite"/>
    </source>
</evidence>
<dbReference type="SMART" id="SM00742">
    <property type="entry name" value="Hr1"/>
    <property type="match status" value="1"/>
</dbReference>
<evidence type="ECO:0000313" key="4">
    <source>
        <dbReference type="Ensembl" id="ENSLLEP00000028946.1"/>
    </source>
</evidence>
<protein>
    <submittedName>
        <fullName evidence="4">Rhotekin</fullName>
    </submittedName>
</protein>
<dbReference type="InterPro" id="IPR011072">
    <property type="entry name" value="HR1_rho-bd"/>
</dbReference>
<dbReference type="PANTHER" id="PTHR21538:SF19">
    <property type="entry name" value="RHOTEKIN"/>
    <property type="match status" value="1"/>
</dbReference>
<dbReference type="AlphaFoldDB" id="A0A8C5PWB7"/>
<reference evidence="4" key="2">
    <citation type="submission" date="2025-09" db="UniProtKB">
        <authorList>
            <consortium name="Ensembl"/>
        </authorList>
    </citation>
    <scope>IDENTIFICATION</scope>
</reference>
<dbReference type="GeneTree" id="ENSGT00940000158491"/>
<dbReference type="GO" id="GO:0031106">
    <property type="term" value="P:septin ring organization"/>
    <property type="evidence" value="ECO:0007669"/>
    <property type="project" value="TreeGrafter"/>
</dbReference>
<name>A0A8C5PWB7_9ANUR</name>
<reference evidence="4" key="1">
    <citation type="submission" date="2025-08" db="UniProtKB">
        <authorList>
            <consortium name="Ensembl"/>
        </authorList>
    </citation>
    <scope>IDENTIFICATION</scope>
</reference>
<dbReference type="GO" id="GO:0000281">
    <property type="term" value="P:mitotic cytokinesis"/>
    <property type="evidence" value="ECO:0007669"/>
    <property type="project" value="TreeGrafter"/>
</dbReference>
<evidence type="ECO:0000259" key="3">
    <source>
        <dbReference type="PROSITE" id="PS51860"/>
    </source>
</evidence>
<feature type="region of interest" description="Disordered" evidence="2">
    <location>
        <begin position="546"/>
        <end position="572"/>
    </location>
</feature>
<dbReference type="Ensembl" id="ENSLLET00000030071.1">
    <property type="protein sequence ID" value="ENSLLEP00000028946.1"/>
    <property type="gene ID" value="ENSLLEG00000018115.1"/>
</dbReference>
<dbReference type="Pfam" id="PF08174">
    <property type="entry name" value="Anillin"/>
    <property type="match status" value="1"/>
</dbReference>
<dbReference type="GO" id="GO:0005826">
    <property type="term" value="C:actomyosin contractile ring"/>
    <property type="evidence" value="ECO:0007669"/>
    <property type="project" value="TreeGrafter"/>
</dbReference>
<keyword evidence="1" id="KW-0175">Coiled coil</keyword>
<evidence type="ECO:0000256" key="1">
    <source>
        <dbReference type="PROSITE-ProRule" id="PRU01207"/>
    </source>
</evidence>
<dbReference type="PANTHER" id="PTHR21538">
    <property type="entry name" value="ANILLIN/RHOTEKIN RTKN"/>
    <property type="match status" value="1"/>
</dbReference>
<evidence type="ECO:0000313" key="5">
    <source>
        <dbReference type="Proteomes" id="UP000694569"/>
    </source>
</evidence>